<dbReference type="AlphaFoldDB" id="A0A1Z1M0F4"/>
<dbReference type="GeneID" id="33352770"/>
<keyword evidence="2" id="KW-0150">Chloroplast</keyword>
<feature type="domain" description="DUF4346" evidence="1">
    <location>
        <begin position="5"/>
        <end position="83"/>
    </location>
</feature>
<protein>
    <recommendedName>
        <fullName evidence="1">DUF4346 domain-containing protein</fullName>
    </recommendedName>
</protein>
<gene>
    <name evidence="2" type="primary">ConsOrf2</name>
</gene>
<dbReference type="Pfam" id="PF14251">
    <property type="entry name" value="PterinBD-DUF4346"/>
    <property type="match status" value="1"/>
</dbReference>
<name>A0A1Z1M0F4_9FLOR</name>
<dbReference type="EMBL" id="MF101408">
    <property type="protein sequence ID" value="ARW59350.1"/>
    <property type="molecule type" value="Genomic_DNA"/>
</dbReference>
<dbReference type="InterPro" id="IPR025595">
    <property type="entry name" value="PterinBD-DUF4346"/>
</dbReference>
<dbReference type="RefSeq" id="YP_009391206.1">
    <property type="nucleotide sequence ID" value="NC_035257.1"/>
</dbReference>
<geneLocation type="chloroplast" evidence="2"/>
<evidence type="ECO:0000313" key="2">
    <source>
        <dbReference type="EMBL" id="ARW59350.1"/>
    </source>
</evidence>
<accession>A0A1Z1M0F4</accession>
<reference evidence="2" key="1">
    <citation type="journal article" date="2017" name="J. Phycol.">
        <title>Analysis of chloroplast genomes and a supermatrix inform reclassification of the Rhodomelaceae (Rhodophyta).</title>
        <authorList>
            <person name="Diaz-Tapia P."/>
            <person name="Maggs C.A."/>
            <person name="West J.A."/>
            <person name="Verbruggen H."/>
        </authorList>
    </citation>
    <scope>NUCLEOTIDE SEQUENCE</scope>
    <source>
        <strain evidence="2">DHO101</strain>
    </source>
</reference>
<organism evidence="2">
    <name type="scientific">Dipterocladia arabiensis</name>
    <dbReference type="NCBI Taxonomy" id="2007176"/>
    <lineage>
        <taxon>Eukaryota</taxon>
        <taxon>Rhodophyta</taxon>
        <taxon>Florideophyceae</taxon>
        <taxon>Rhodymeniophycidae</taxon>
        <taxon>Ceramiales</taxon>
        <taxon>Dasyaceae</taxon>
        <taxon>Dipterocladia</taxon>
    </lineage>
</organism>
<keyword evidence="2" id="KW-0934">Plastid</keyword>
<evidence type="ECO:0000259" key="1">
    <source>
        <dbReference type="Pfam" id="PF14251"/>
    </source>
</evidence>
<sequence length="83" mass="9786">MDSYYFLINIVKHRIIRLDYFKICKNIYNYPICFTSNNSDLMVNLLSLHNAINLLSTDHILYLGKEVCKAELSVFCKQSYVQD</sequence>
<proteinExistence type="predicted"/>